<evidence type="ECO:0000313" key="7">
    <source>
        <dbReference type="Proteomes" id="UP000245712"/>
    </source>
</evidence>
<accession>A0ABX5KDR7</accession>
<name>A0ABX5KDR7_9BURK</name>
<evidence type="ECO:0000256" key="2">
    <source>
        <dbReference type="ARBA" id="ARBA00023015"/>
    </source>
</evidence>
<dbReference type="Gene3D" id="3.40.190.10">
    <property type="entry name" value="Periplasmic binding protein-like II"/>
    <property type="match status" value="2"/>
</dbReference>
<dbReference type="InterPro" id="IPR000847">
    <property type="entry name" value="LysR_HTH_N"/>
</dbReference>
<evidence type="ECO:0000313" key="6">
    <source>
        <dbReference type="EMBL" id="PVX72519.1"/>
    </source>
</evidence>
<evidence type="ECO:0000256" key="4">
    <source>
        <dbReference type="ARBA" id="ARBA00023163"/>
    </source>
</evidence>
<dbReference type="SUPFAM" id="SSF53850">
    <property type="entry name" value="Periplasmic binding protein-like II"/>
    <property type="match status" value="1"/>
</dbReference>
<keyword evidence="7" id="KW-1185">Reference proteome</keyword>
<dbReference type="InterPro" id="IPR036388">
    <property type="entry name" value="WH-like_DNA-bd_sf"/>
</dbReference>
<comment type="similarity">
    <text evidence="1">Belongs to the LysR transcriptional regulatory family.</text>
</comment>
<keyword evidence="2" id="KW-0805">Transcription regulation</keyword>
<dbReference type="PANTHER" id="PTHR30537:SF20">
    <property type="entry name" value="TRANSCRIPTIONAL REGULATORY PROTEIN"/>
    <property type="match status" value="1"/>
</dbReference>
<sequence>MKTTLDEMMAFVTIADVGSLTGAADRLAQPTSVMSRVLRRLEEKLDTTLIRRTTRRLELTEEGRVFLEHARGIIASVELAEEQIVLKRDALAGKLRVNAAAPFMQHVIVPLMPGFHETWPDIDLELHTSDEIIDLLEHRTDIAVRIGELRDSTLHARRLGSSRLRILASPAYLAKKGTPKTVDDLESHTLLGFSQPEVLNQWPLRSAHGDSLRIRPALQASSGETLLALATNGAGIVCLADFMTGAHRRNGDLVEVLAGETVEFLQPIHAVYYRNTTLSLRILSFLDYVSAQLKQADDIC</sequence>
<feature type="domain" description="HTH lysR-type" evidence="5">
    <location>
        <begin position="3"/>
        <end position="60"/>
    </location>
</feature>
<evidence type="ECO:0000256" key="1">
    <source>
        <dbReference type="ARBA" id="ARBA00009437"/>
    </source>
</evidence>
<gene>
    <name evidence="6" type="ORF">C7402_12489</name>
</gene>
<dbReference type="SUPFAM" id="SSF46785">
    <property type="entry name" value="Winged helix' DNA-binding domain"/>
    <property type="match status" value="1"/>
</dbReference>
<protein>
    <submittedName>
        <fullName evidence="6">LysR family transcriptional regulator</fullName>
    </submittedName>
</protein>
<dbReference type="InterPro" id="IPR036390">
    <property type="entry name" value="WH_DNA-bd_sf"/>
</dbReference>
<dbReference type="RefSeq" id="WP_112175867.1">
    <property type="nucleotide sequence ID" value="NZ_CAJZAT010000068.1"/>
</dbReference>
<keyword evidence="4" id="KW-0804">Transcription</keyword>
<dbReference type="InterPro" id="IPR005119">
    <property type="entry name" value="LysR_subst-bd"/>
</dbReference>
<comment type="caution">
    <text evidence="6">The sequence shown here is derived from an EMBL/GenBank/DDBJ whole genome shotgun (WGS) entry which is preliminary data.</text>
</comment>
<dbReference type="PANTHER" id="PTHR30537">
    <property type="entry name" value="HTH-TYPE TRANSCRIPTIONAL REGULATOR"/>
    <property type="match status" value="1"/>
</dbReference>
<keyword evidence="3" id="KW-0238">DNA-binding</keyword>
<dbReference type="Proteomes" id="UP000245712">
    <property type="component" value="Unassembled WGS sequence"/>
</dbReference>
<dbReference type="EMBL" id="QEOB01000024">
    <property type="protein sequence ID" value="PVX72519.1"/>
    <property type="molecule type" value="Genomic_DNA"/>
</dbReference>
<dbReference type="PROSITE" id="PS50931">
    <property type="entry name" value="HTH_LYSR"/>
    <property type="match status" value="1"/>
</dbReference>
<organism evidence="6 7">
    <name type="scientific">Paraburkholderia unamae</name>
    <dbReference type="NCBI Taxonomy" id="219649"/>
    <lineage>
        <taxon>Bacteria</taxon>
        <taxon>Pseudomonadati</taxon>
        <taxon>Pseudomonadota</taxon>
        <taxon>Betaproteobacteria</taxon>
        <taxon>Burkholderiales</taxon>
        <taxon>Burkholderiaceae</taxon>
        <taxon>Paraburkholderia</taxon>
    </lineage>
</organism>
<evidence type="ECO:0000256" key="3">
    <source>
        <dbReference type="ARBA" id="ARBA00023125"/>
    </source>
</evidence>
<dbReference type="Gene3D" id="1.10.10.10">
    <property type="entry name" value="Winged helix-like DNA-binding domain superfamily/Winged helix DNA-binding domain"/>
    <property type="match status" value="1"/>
</dbReference>
<evidence type="ECO:0000259" key="5">
    <source>
        <dbReference type="PROSITE" id="PS50931"/>
    </source>
</evidence>
<reference evidence="6 7" key="1">
    <citation type="submission" date="2018-05" db="EMBL/GenBank/DDBJ databases">
        <title>Genomic Encyclopedia of Type Strains, Phase IV (KMG-V): Genome sequencing to study the core and pangenomes of soil and plant-associated prokaryotes.</title>
        <authorList>
            <person name="Whitman W."/>
        </authorList>
    </citation>
    <scope>NUCLEOTIDE SEQUENCE [LARGE SCALE GENOMIC DNA]</scope>
    <source>
        <strain evidence="6 7">SCZa-39</strain>
    </source>
</reference>
<proteinExistence type="inferred from homology"/>
<dbReference type="Pfam" id="PF03466">
    <property type="entry name" value="LysR_substrate"/>
    <property type="match status" value="1"/>
</dbReference>
<dbReference type="Pfam" id="PF00126">
    <property type="entry name" value="HTH_1"/>
    <property type="match status" value="1"/>
</dbReference>
<dbReference type="InterPro" id="IPR058163">
    <property type="entry name" value="LysR-type_TF_proteobact-type"/>
</dbReference>